<dbReference type="PANTHER" id="PTHR46957">
    <property type="entry name" value="CYTOKINE RECEPTOR"/>
    <property type="match status" value="1"/>
</dbReference>
<accession>A0ABP8BM65</accession>
<dbReference type="Pfam" id="PF00041">
    <property type="entry name" value="fn3"/>
    <property type="match status" value="2"/>
</dbReference>
<evidence type="ECO:0000313" key="5">
    <source>
        <dbReference type="Proteomes" id="UP001501251"/>
    </source>
</evidence>
<feature type="domain" description="Fibronectin type-III" evidence="3">
    <location>
        <begin position="203"/>
        <end position="293"/>
    </location>
</feature>
<evidence type="ECO:0000256" key="1">
    <source>
        <dbReference type="ARBA" id="ARBA00023295"/>
    </source>
</evidence>
<evidence type="ECO:0000259" key="3">
    <source>
        <dbReference type="PROSITE" id="PS50853"/>
    </source>
</evidence>
<dbReference type="PANTHER" id="PTHR46957:SF3">
    <property type="entry name" value="CYTOKINE RECEPTOR"/>
    <property type="match status" value="1"/>
</dbReference>
<dbReference type="PROSITE" id="PS50853">
    <property type="entry name" value="FN3"/>
    <property type="match status" value="1"/>
</dbReference>
<dbReference type="Proteomes" id="UP001501251">
    <property type="component" value="Unassembled WGS sequence"/>
</dbReference>
<comment type="caution">
    <text evidence="4">The sequence shown here is derived from an EMBL/GenBank/DDBJ whole genome shotgun (WGS) entry which is preliminary data.</text>
</comment>
<keyword evidence="2" id="KW-0624">Polysaccharide degradation</keyword>
<name>A0ABP8BM65_9ACTN</name>
<dbReference type="RefSeq" id="WP_344923172.1">
    <property type="nucleotide sequence ID" value="NZ_BAABAQ010000020.1"/>
</dbReference>
<evidence type="ECO:0000313" key="4">
    <source>
        <dbReference type="EMBL" id="GAA4209419.1"/>
    </source>
</evidence>
<protein>
    <recommendedName>
        <fullName evidence="3">Fibronectin type-III domain-containing protein</fullName>
    </recommendedName>
</protein>
<dbReference type="SUPFAM" id="SSF49265">
    <property type="entry name" value="Fibronectin type III"/>
    <property type="match status" value="2"/>
</dbReference>
<dbReference type="CDD" id="cd00063">
    <property type="entry name" value="FN3"/>
    <property type="match status" value="3"/>
</dbReference>
<proteinExistence type="predicted"/>
<keyword evidence="1" id="KW-0326">Glycosidase</keyword>
<dbReference type="InterPro" id="IPR050713">
    <property type="entry name" value="RTP_Phos/Ushers"/>
</dbReference>
<dbReference type="InterPro" id="IPR003961">
    <property type="entry name" value="FN3_dom"/>
</dbReference>
<reference evidence="5" key="1">
    <citation type="journal article" date="2019" name="Int. J. Syst. Evol. Microbiol.">
        <title>The Global Catalogue of Microorganisms (GCM) 10K type strain sequencing project: providing services to taxonomists for standard genome sequencing and annotation.</title>
        <authorList>
            <consortium name="The Broad Institute Genomics Platform"/>
            <consortium name="The Broad Institute Genome Sequencing Center for Infectious Disease"/>
            <person name="Wu L."/>
            <person name="Ma J."/>
        </authorList>
    </citation>
    <scope>NUCLEOTIDE SEQUENCE [LARGE SCALE GENOMIC DNA]</scope>
    <source>
        <strain evidence="5">JCM 17388</strain>
    </source>
</reference>
<keyword evidence="1" id="KW-0378">Hydrolase</keyword>
<dbReference type="InterPro" id="IPR013783">
    <property type="entry name" value="Ig-like_fold"/>
</dbReference>
<dbReference type="Gene3D" id="2.60.40.10">
    <property type="entry name" value="Immunoglobulins"/>
    <property type="match status" value="3"/>
</dbReference>
<dbReference type="EMBL" id="BAABAQ010000020">
    <property type="protein sequence ID" value="GAA4209419.1"/>
    <property type="molecule type" value="Genomic_DNA"/>
</dbReference>
<dbReference type="InterPro" id="IPR036116">
    <property type="entry name" value="FN3_sf"/>
</dbReference>
<keyword evidence="2" id="KW-0119">Carbohydrate metabolism</keyword>
<organism evidence="4 5">
    <name type="scientific">Streptosporangium oxazolinicum</name>
    <dbReference type="NCBI Taxonomy" id="909287"/>
    <lineage>
        <taxon>Bacteria</taxon>
        <taxon>Bacillati</taxon>
        <taxon>Actinomycetota</taxon>
        <taxon>Actinomycetes</taxon>
        <taxon>Streptosporangiales</taxon>
        <taxon>Streptosporangiaceae</taxon>
        <taxon>Streptosporangium</taxon>
    </lineage>
</organism>
<keyword evidence="5" id="KW-1185">Reference proteome</keyword>
<evidence type="ECO:0000256" key="2">
    <source>
        <dbReference type="ARBA" id="ARBA00023326"/>
    </source>
</evidence>
<dbReference type="SMART" id="SM00060">
    <property type="entry name" value="FN3"/>
    <property type="match status" value="3"/>
</dbReference>
<sequence length="748" mass="78331">MTNRIAATYNGGGVPEGEGNEHVIEFTAPTPGARLILMVSSYNGIDAPLGWQEDHAGTGYNFVYAFSRVADGSETSVTLYGDETTHAVVYERDDCALLRLDVSAASPNSPVSVSGTIPAALGAGRVFLVLNAPNGFPTVTYNQGQVQNHSVAETFSNSYFASGPLPSPGARTWSATASGLTGSQFNAVLVVAYGSTDTVAPSMPPGLHTTEITETAVSIAWSASTDNTAVTGYGLYRDGVKQGGDQTGLTYTFAGLTGGQTYLLEVDARDAAGNRSPRSTISVLAVTDVTAPSEPPNVHVAEVTHTTATLAWDTAADDIALAGYGVYLGGVKQGGDQVGLTFTFTGLGRGATYTVGVDAADTVGHRSALVEVEVTTLTDTLPSAPPALTATAGTESITLAWGAASDDLGIARYEVLLDGELVAATTALGYVIDGLDPATWFEVAVRAVDDGGGRGPEATAEVTTLSAGWMPIASPVYRIGSWVGNARDSYGVDWVVSDEEGWSTSPVVDALGEDSDNADGGFDGPGAYRQRTITLEGIATASSRVEMLAAQERLTGLLSPRDVAVLRVSEAHLTRQARVRLADEVPITDQGMLAFEWTLVVSASDPRRYQSRGIYQEVMLPPLPGEASATITLAGDYLTIPAKLRLYGPIRDFTLTHEESGLVIASKPGQVLTDARYSLEIDLATRVVWAHVPPEVWPEPRPGRGVLRLLPSAFMLRPGPNTITVAGQAVAGQTGLARMVIETADAWT</sequence>
<gene>
    <name evidence="4" type="ORF">GCM10022252_75940</name>
</gene>